<keyword evidence="2" id="KW-1185">Reference proteome</keyword>
<reference evidence="1" key="1">
    <citation type="journal article" date="2022" name="Front. Microbiol.">
        <title>New perspectives on an old grouping: The genomic and phenotypic variability of Oxalobacter formigenes and the implications for calcium oxalate stone prevention.</title>
        <authorList>
            <person name="Chmiel J.A."/>
            <person name="Carr C."/>
            <person name="Stuivenberg G.A."/>
            <person name="Venema R."/>
            <person name="Chanyi R.M."/>
            <person name="Al K.F."/>
            <person name="Giguere D."/>
            <person name="Say H."/>
            <person name="Akouris P.P."/>
            <person name="Dominguez Romero S.A."/>
            <person name="Kwong A."/>
            <person name="Tai V."/>
            <person name="Koval S.F."/>
            <person name="Razvi H."/>
            <person name="Bjazevic J."/>
            <person name="Burton J.P."/>
        </authorList>
    </citation>
    <scope>NUCLEOTIDE SEQUENCE</scope>
    <source>
        <strain evidence="1">WoOx3</strain>
    </source>
</reference>
<dbReference type="Proteomes" id="UP001156215">
    <property type="component" value="Chromosome"/>
</dbReference>
<dbReference type="AlphaFoldDB" id="A0A9E9P2I9"/>
<dbReference type="KEGG" id="ovb:NB640_08315"/>
<proteinExistence type="predicted"/>
<evidence type="ECO:0000313" key="1">
    <source>
        <dbReference type="EMBL" id="WAW09270.1"/>
    </source>
</evidence>
<protein>
    <submittedName>
        <fullName evidence="1">Uncharacterized protein</fullName>
    </submittedName>
</protein>
<name>A0A9E9P2I9_9BURK</name>
<organism evidence="1 2">
    <name type="scientific">Oxalobacter vibrioformis</name>
    <dbReference type="NCBI Taxonomy" id="933080"/>
    <lineage>
        <taxon>Bacteria</taxon>
        <taxon>Pseudomonadati</taxon>
        <taxon>Pseudomonadota</taxon>
        <taxon>Betaproteobacteria</taxon>
        <taxon>Burkholderiales</taxon>
        <taxon>Oxalobacteraceae</taxon>
        <taxon>Oxalobacter</taxon>
    </lineage>
</organism>
<dbReference type="RefSeq" id="WP_269308266.1">
    <property type="nucleotide sequence ID" value="NZ_CP098242.1"/>
</dbReference>
<gene>
    <name evidence="1" type="ORF">NB640_08315</name>
</gene>
<sequence length="81" mass="8828">MVEGEKLQSVRDEKTGLLVLRTAEGKPVGTIGTVRNISGAGIIEPGSFIDRTKYIFVTTAGEIEQGVFYATEEDALFFPVY</sequence>
<dbReference type="EMBL" id="CP098242">
    <property type="protein sequence ID" value="WAW09270.1"/>
    <property type="molecule type" value="Genomic_DNA"/>
</dbReference>
<evidence type="ECO:0000313" key="2">
    <source>
        <dbReference type="Proteomes" id="UP001156215"/>
    </source>
</evidence>
<accession>A0A9E9P2I9</accession>